<proteinExistence type="predicted"/>
<accession>A0A6M3K1J4</accession>
<gene>
    <name evidence="2" type="ORF">MM415A01956_0003</name>
    <name evidence="1" type="ORF">MM415B01114_0025</name>
</gene>
<dbReference type="AlphaFoldDB" id="A0A6M3K1J4"/>
<protein>
    <submittedName>
        <fullName evidence="2">Putative ATPase domain containing protein</fullName>
    </submittedName>
</protein>
<dbReference type="EMBL" id="MT141410">
    <property type="protein sequence ID" value="QJA60475.1"/>
    <property type="molecule type" value="Genomic_DNA"/>
</dbReference>
<evidence type="ECO:0000313" key="1">
    <source>
        <dbReference type="EMBL" id="QJA60475.1"/>
    </source>
</evidence>
<dbReference type="EMBL" id="MT142111">
    <property type="protein sequence ID" value="QJA74635.1"/>
    <property type="molecule type" value="Genomic_DNA"/>
</dbReference>
<reference evidence="2" key="1">
    <citation type="submission" date="2020-03" db="EMBL/GenBank/DDBJ databases">
        <title>The deep terrestrial virosphere.</title>
        <authorList>
            <person name="Holmfeldt K."/>
            <person name="Nilsson E."/>
            <person name="Simone D."/>
            <person name="Lopez-Fernandez M."/>
            <person name="Wu X."/>
            <person name="de Brujin I."/>
            <person name="Lundin D."/>
            <person name="Andersson A."/>
            <person name="Bertilsson S."/>
            <person name="Dopson M."/>
        </authorList>
    </citation>
    <scope>NUCLEOTIDE SEQUENCE</scope>
    <source>
        <strain evidence="2">MM415A01956</strain>
        <strain evidence="1">MM415B01114</strain>
    </source>
</reference>
<name>A0A6M3K1J4_9ZZZZ</name>
<sequence>MAYDAKAELKRVRDYYSGDLLQKRFSAIISGGIGSGKTFLCRTARFPVHIDSFDPGGTKCLEPWIRKGDIIADTQWEDEDPYNPTVYDEWTKATEIRLNIGYYDQFGTYVLDGLSTFGDAVMNSQLKSQNREGTAPMHRRDYNPQKTMIVNRIKRLMGLTCDFLLMSHLRESEDTIGTDKEGMPIKTEKYRISITGNAVLTVPLQFDEIYVMLGKSGSPGSPVKRDMLIDAQGKYIARSRLKKDGKLSEIEKPDIKALLKKIGMNWEDKPKLSFE</sequence>
<organism evidence="2">
    <name type="scientific">viral metagenome</name>
    <dbReference type="NCBI Taxonomy" id="1070528"/>
    <lineage>
        <taxon>unclassified sequences</taxon>
        <taxon>metagenomes</taxon>
        <taxon>organismal metagenomes</taxon>
    </lineage>
</organism>
<evidence type="ECO:0000313" key="2">
    <source>
        <dbReference type="EMBL" id="QJA74635.1"/>
    </source>
</evidence>